<dbReference type="AlphaFoldDB" id="A0A433QZE5"/>
<dbReference type="EMBL" id="RBNJ01000199">
    <property type="protein sequence ID" value="RUS35153.1"/>
    <property type="molecule type" value="Genomic_DNA"/>
</dbReference>
<feature type="region of interest" description="Disordered" evidence="1">
    <location>
        <begin position="158"/>
        <end position="220"/>
    </location>
</feature>
<evidence type="ECO:0000259" key="2">
    <source>
        <dbReference type="SMART" id="SM01406"/>
    </source>
</evidence>
<feature type="compositionally biased region" description="Polar residues" evidence="1">
    <location>
        <begin position="1"/>
        <end position="17"/>
    </location>
</feature>
<feature type="compositionally biased region" description="Polar residues" evidence="1">
    <location>
        <begin position="160"/>
        <end position="170"/>
    </location>
</feature>
<feature type="domain" description="INO80 complex subunit B-like conserved region" evidence="2">
    <location>
        <begin position="181"/>
        <end position="258"/>
    </location>
</feature>
<feature type="compositionally biased region" description="Acidic residues" evidence="1">
    <location>
        <begin position="30"/>
        <end position="91"/>
    </location>
</feature>
<proteinExistence type="predicted"/>
<dbReference type="InterPro" id="IPR006880">
    <property type="entry name" value="INO80B_C"/>
</dbReference>
<sequence length="363" mass="41207">MPSPATKRTASRLSHQLTAARDSSPLDSEPLSETEDEEDEIDIDENDVNETELMDDEDDMDDEIAVDREPLDEDEDEDEDDDDEEAQEEEYFTNKKQATKSKTKVTPTAAKKRREAESPLESEDESSATELPNTRPLTKRQRAKLNVELAEDFLELPMDKSNSGFENSAETGKKKHLTEEELALRRSEVSRRRKNQSLQRAEKDKTDTINRLLKKQASKRTKKDDVDQMVCIITSRFGSRTSLRLIMNVSRLPFPHHDYHSYVAHTGLPRLPAPSPAPDRDPLRCQHRRCDSLVSGGRGCSQRTHGEGELPALRSDLLYPGMQDPQEVRGPSQREGRMLTRALSRRGGDGGVGHAVMSWMLWR</sequence>
<dbReference type="Proteomes" id="UP000274822">
    <property type="component" value="Unassembled WGS sequence"/>
</dbReference>
<protein>
    <recommendedName>
        <fullName evidence="2">INO80 complex subunit B-like conserved region domain-containing protein</fullName>
    </recommendedName>
</protein>
<dbReference type="PANTHER" id="PTHR21561">
    <property type="entry name" value="INO80 COMPLEX SUBUNIT B"/>
    <property type="match status" value="1"/>
</dbReference>
<evidence type="ECO:0000313" key="3">
    <source>
        <dbReference type="EMBL" id="RUS35153.1"/>
    </source>
</evidence>
<feature type="compositionally biased region" description="Acidic residues" evidence="1">
    <location>
        <begin position="118"/>
        <end position="127"/>
    </location>
</feature>
<dbReference type="PANTHER" id="PTHR21561:SF12">
    <property type="entry name" value="INO80 COMPLEX SUBUNIT B"/>
    <property type="match status" value="1"/>
</dbReference>
<evidence type="ECO:0000256" key="1">
    <source>
        <dbReference type="SAM" id="MobiDB-lite"/>
    </source>
</evidence>
<gene>
    <name evidence="3" type="ORF">BC938DRAFT_475135</name>
</gene>
<dbReference type="GO" id="GO:0006338">
    <property type="term" value="P:chromatin remodeling"/>
    <property type="evidence" value="ECO:0007669"/>
    <property type="project" value="InterPro"/>
</dbReference>
<accession>A0A433QZE5</accession>
<reference evidence="3 4" key="1">
    <citation type="journal article" date="2018" name="New Phytol.">
        <title>Phylogenomics of Endogonaceae and evolution of mycorrhizas within Mucoromycota.</title>
        <authorList>
            <person name="Chang Y."/>
            <person name="Desiro A."/>
            <person name="Na H."/>
            <person name="Sandor L."/>
            <person name="Lipzen A."/>
            <person name="Clum A."/>
            <person name="Barry K."/>
            <person name="Grigoriev I.V."/>
            <person name="Martin F.M."/>
            <person name="Stajich J.E."/>
            <person name="Smith M.E."/>
            <person name="Bonito G."/>
            <person name="Spatafora J.W."/>
        </authorList>
    </citation>
    <scope>NUCLEOTIDE SEQUENCE [LARGE SCALE GENOMIC DNA]</scope>
    <source>
        <strain evidence="3 4">AD002</strain>
    </source>
</reference>
<dbReference type="Pfam" id="PF04795">
    <property type="entry name" value="PAPA-1"/>
    <property type="match status" value="1"/>
</dbReference>
<dbReference type="InterPro" id="IPR029523">
    <property type="entry name" value="INO80B/Ies2"/>
</dbReference>
<comment type="caution">
    <text evidence="3">The sequence shown here is derived from an EMBL/GenBank/DDBJ whole genome shotgun (WGS) entry which is preliminary data.</text>
</comment>
<feature type="compositionally biased region" description="Basic and acidic residues" evidence="1">
    <location>
        <begin position="177"/>
        <end position="190"/>
    </location>
</feature>
<organism evidence="3 4">
    <name type="scientific">Jimgerdemannia flammicorona</name>
    <dbReference type="NCBI Taxonomy" id="994334"/>
    <lineage>
        <taxon>Eukaryota</taxon>
        <taxon>Fungi</taxon>
        <taxon>Fungi incertae sedis</taxon>
        <taxon>Mucoromycota</taxon>
        <taxon>Mucoromycotina</taxon>
        <taxon>Endogonomycetes</taxon>
        <taxon>Endogonales</taxon>
        <taxon>Endogonaceae</taxon>
        <taxon>Jimgerdemannia</taxon>
    </lineage>
</organism>
<dbReference type="GO" id="GO:0031011">
    <property type="term" value="C:Ino80 complex"/>
    <property type="evidence" value="ECO:0007669"/>
    <property type="project" value="InterPro"/>
</dbReference>
<name>A0A433QZE5_9FUNG</name>
<dbReference type="SMART" id="SM01406">
    <property type="entry name" value="PAPA-1"/>
    <property type="match status" value="1"/>
</dbReference>
<evidence type="ECO:0000313" key="4">
    <source>
        <dbReference type="Proteomes" id="UP000274822"/>
    </source>
</evidence>
<feature type="region of interest" description="Disordered" evidence="1">
    <location>
        <begin position="1"/>
        <end position="141"/>
    </location>
</feature>
<keyword evidence="4" id="KW-1185">Reference proteome</keyword>